<name>A0A1E4TCG5_9ASCO</name>
<dbReference type="PANTHER" id="PTHR10281">
    <property type="entry name" value="MEMBRANE-ASSOCIATED PROGESTERONE RECEPTOR COMPONENT-RELATED"/>
    <property type="match status" value="1"/>
</dbReference>
<dbReference type="Pfam" id="PF00173">
    <property type="entry name" value="Cyt-b5"/>
    <property type="match status" value="1"/>
</dbReference>
<proteinExistence type="inferred from homology"/>
<dbReference type="AlphaFoldDB" id="A0A1E4TCG5"/>
<organism evidence="3 4">
    <name type="scientific">Tortispora caseinolytica NRRL Y-17796</name>
    <dbReference type="NCBI Taxonomy" id="767744"/>
    <lineage>
        <taxon>Eukaryota</taxon>
        <taxon>Fungi</taxon>
        <taxon>Dikarya</taxon>
        <taxon>Ascomycota</taxon>
        <taxon>Saccharomycotina</taxon>
        <taxon>Trigonopsidomycetes</taxon>
        <taxon>Trigonopsidales</taxon>
        <taxon>Trigonopsidaceae</taxon>
        <taxon>Tortispora</taxon>
    </lineage>
</organism>
<dbReference type="InterPro" id="IPR001199">
    <property type="entry name" value="Cyt_B5-like_heme/steroid-bd"/>
</dbReference>
<dbReference type="OrthoDB" id="10257697at2759"/>
<dbReference type="Gene3D" id="3.10.120.10">
    <property type="entry name" value="Cytochrome b5-like heme/steroid binding domain"/>
    <property type="match status" value="1"/>
</dbReference>
<comment type="similarity">
    <text evidence="1">Belongs to the cytochrome b5 family. MAPR subfamily.</text>
</comment>
<protein>
    <recommendedName>
        <fullName evidence="2">Cytochrome b5 heme-binding domain-containing protein</fullName>
    </recommendedName>
</protein>
<dbReference type="Proteomes" id="UP000095023">
    <property type="component" value="Unassembled WGS sequence"/>
</dbReference>
<keyword evidence="4" id="KW-1185">Reference proteome</keyword>
<feature type="domain" description="Cytochrome b5 heme-binding" evidence="2">
    <location>
        <begin position="53"/>
        <end position="152"/>
    </location>
</feature>
<dbReference type="EMBL" id="KV453843">
    <property type="protein sequence ID" value="ODV89439.1"/>
    <property type="molecule type" value="Genomic_DNA"/>
</dbReference>
<evidence type="ECO:0000256" key="1">
    <source>
        <dbReference type="ARBA" id="ARBA00038357"/>
    </source>
</evidence>
<dbReference type="PANTHER" id="PTHR10281:SF76">
    <property type="entry name" value="CALCUTTA CUP-RELATED"/>
    <property type="match status" value="1"/>
</dbReference>
<gene>
    <name evidence="3" type="ORF">CANCADRAFT_27747</name>
</gene>
<accession>A0A1E4TCG5</accession>
<dbReference type="SUPFAM" id="SSF55856">
    <property type="entry name" value="Cytochrome b5-like heme/steroid binding domain"/>
    <property type="match status" value="1"/>
</dbReference>
<evidence type="ECO:0000313" key="4">
    <source>
        <dbReference type="Proteomes" id="UP000095023"/>
    </source>
</evidence>
<evidence type="ECO:0000313" key="3">
    <source>
        <dbReference type="EMBL" id="ODV89439.1"/>
    </source>
</evidence>
<dbReference type="GO" id="GO:0016020">
    <property type="term" value="C:membrane"/>
    <property type="evidence" value="ECO:0007669"/>
    <property type="project" value="TreeGrafter"/>
</dbReference>
<evidence type="ECO:0000259" key="2">
    <source>
        <dbReference type="SMART" id="SM01117"/>
    </source>
</evidence>
<sequence>MIFLDLARILSGVVVLLVSVSYARTGSLTWGCESRWLYPGYVMFRLFSGPRVFTDDELAFYDGRNGSRIFLALNGTVYDVSARPEMYGPGSTYSMLAARDATRAFVNGCMRDDAQLTYDLRGLDQTKAEEAIRKWKEFFDSKPRYWVVGRVEHDPAKLDSDIPPFCDQPTYF</sequence>
<dbReference type="GO" id="GO:0012505">
    <property type="term" value="C:endomembrane system"/>
    <property type="evidence" value="ECO:0007669"/>
    <property type="project" value="TreeGrafter"/>
</dbReference>
<dbReference type="InterPro" id="IPR050577">
    <property type="entry name" value="MAPR/NEUFC/NENF-like"/>
</dbReference>
<reference evidence="4" key="1">
    <citation type="submission" date="2016-02" db="EMBL/GenBank/DDBJ databases">
        <title>Comparative genomics of biotechnologically important yeasts.</title>
        <authorList>
            <consortium name="DOE Joint Genome Institute"/>
            <person name="Riley R."/>
            <person name="Haridas S."/>
            <person name="Wolfe K.H."/>
            <person name="Lopes M.R."/>
            <person name="Hittinger C.T."/>
            <person name="Goker M."/>
            <person name="Salamov A."/>
            <person name="Wisecaver J."/>
            <person name="Long T.M."/>
            <person name="Aerts A.L."/>
            <person name="Barry K."/>
            <person name="Choi C."/>
            <person name="Clum A."/>
            <person name="Coughlan A.Y."/>
            <person name="Deshpande S."/>
            <person name="Douglass A.P."/>
            <person name="Hanson S.J."/>
            <person name="Klenk H.-P."/>
            <person name="Labutti K."/>
            <person name="Lapidus A."/>
            <person name="Lindquist E."/>
            <person name="Lipzen A."/>
            <person name="Meier-Kolthoff J.P."/>
            <person name="Ohm R.A."/>
            <person name="Otillar R.P."/>
            <person name="Pangilinan J."/>
            <person name="Peng Y."/>
            <person name="Rokas A."/>
            <person name="Rosa C.A."/>
            <person name="Scheuner C."/>
            <person name="Sibirny A.A."/>
            <person name="Slot J.C."/>
            <person name="Stielow J.B."/>
            <person name="Sun H."/>
            <person name="Kurtzman C.P."/>
            <person name="Blackwell M."/>
            <person name="Jeffries T.W."/>
            <person name="Grigoriev I.V."/>
        </authorList>
    </citation>
    <scope>NUCLEOTIDE SEQUENCE [LARGE SCALE GENOMIC DNA]</scope>
    <source>
        <strain evidence="4">NRRL Y-17796</strain>
    </source>
</reference>
<dbReference type="InterPro" id="IPR036400">
    <property type="entry name" value="Cyt_B5-like_heme/steroid_sf"/>
</dbReference>
<dbReference type="SMART" id="SM01117">
    <property type="entry name" value="Cyt-b5"/>
    <property type="match status" value="1"/>
</dbReference>